<organism evidence="2 3">
    <name type="scientific">Plectus sambesii</name>
    <dbReference type="NCBI Taxonomy" id="2011161"/>
    <lineage>
        <taxon>Eukaryota</taxon>
        <taxon>Metazoa</taxon>
        <taxon>Ecdysozoa</taxon>
        <taxon>Nematoda</taxon>
        <taxon>Chromadorea</taxon>
        <taxon>Plectida</taxon>
        <taxon>Plectina</taxon>
        <taxon>Plectoidea</taxon>
        <taxon>Plectidae</taxon>
        <taxon>Plectus</taxon>
    </lineage>
</organism>
<feature type="transmembrane region" description="Helical" evidence="1">
    <location>
        <begin position="98"/>
        <end position="117"/>
    </location>
</feature>
<evidence type="ECO:0000313" key="2">
    <source>
        <dbReference type="Proteomes" id="UP000887566"/>
    </source>
</evidence>
<keyword evidence="1" id="KW-0472">Membrane</keyword>
<dbReference type="Proteomes" id="UP000887566">
    <property type="component" value="Unplaced"/>
</dbReference>
<keyword evidence="1" id="KW-0812">Transmembrane</keyword>
<sequence length="173" mass="18327">MEIVHCDQIEFARAAYCTGVPGPDQLSTSITQVVIDASFACSKAALSTLLKSRPHLNVVFRPGVGAECLTIAESAPTTTEAVAAATAAAAAMTGGLKWPVVCFILFCIVIVLLACFLRRIIADKPIDNVVPRVSCETCTEMKTFRSPLDLSVSTSRSLASHETGDSQRDPVAI</sequence>
<reference evidence="3" key="1">
    <citation type="submission" date="2022-11" db="UniProtKB">
        <authorList>
            <consortium name="WormBaseParasite"/>
        </authorList>
    </citation>
    <scope>IDENTIFICATION</scope>
</reference>
<dbReference type="AlphaFoldDB" id="A0A914XCZ8"/>
<accession>A0A914XCZ8</accession>
<dbReference type="WBParaSite" id="PSAMB.scaffold7915size6895.g30718.t1">
    <property type="protein sequence ID" value="PSAMB.scaffold7915size6895.g30718.t1"/>
    <property type="gene ID" value="PSAMB.scaffold7915size6895.g30718"/>
</dbReference>
<protein>
    <submittedName>
        <fullName evidence="3">Uncharacterized protein</fullName>
    </submittedName>
</protein>
<evidence type="ECO:0000256" key="1">
    <source>
        <dbReference type="SAM" id="Phobius"/>
    </source>
</evidence>
<proteinExistence type="predicted"/>
<evidence type="ECO:0000313" key="3">
    <source>
        <dbReference type="WBParaSite" id="PSAMB.scaffold7915size6895.g30718.t1"/>
    </source>
</evidence>
<keyword evidence="1" id="KW-1133">Transmembrane helix</keyword>
<keyword evidence="2" id="KW-1185">Reference proteome</keyword>
<name>A0A914XCZ8_9BILA</name>